<dbReference type="InParanoid" id="A0A6P8H6K8"/>
<name>A0A6P8H6K8_ACTTE</name>
<dbReference type="RefSeq" id="XP_031552034.1">
    <property type="nucleotide sequence ID" value="XM_031696174.1"/>
</dbReference>
<reference evidence="3" key="1">
    <citation type="submission" date="2025-08" db="UniProtKB">
        <authorList>
            <consortium name="RefSeq"/>
        </authorList>
    </citation>
    <scope>IDENTIFICATION</scope>
    <source>
        <tissue evidence="3">Tentacle</tissue>
    </source>
</reference>
<dbReference type="Proteomes" id="UP000515163">
    <property type="component" value="Unplaced"/>
</dbReference>
<dbReference type="AlphaFoldDB" id="A0A6P8H6K8"/>
<gene>
    <name evidence="3" type="primary">LOC116289278</name>
</gene>
<sequence length="286" mass="33335">MAANLDEGRDEILVILEEISQANKTLREENKEIRNDLKKRDEENKKALADLSSQLSNRTNVQTVRTARCSPREARRQAARERRGNVPAQCRVNDFSGFYLDESVDSDNNINIVGRVVTEVYHQYGGQEKSPWCKEQIETVLRRYFLSLYEKNKQIVGRKYEAHKKTCRKNGRRRDKLTRRTMALEMVRWDQQKLGRVAEVLREDAMSSEDSDGESDENGGMKVTCYKVKRLSWEGERFTRAKKALDKAYKKSLTKRASDRVLPREEANNLSTREVPENFPEWALKI</sequence>
<dbReference type="OrthoDB" id="5965964at2759"/>
<dbReference type="GeneID" id="116289278"/>
<protein>
    <submittedName>
        <fullName evidence="3">Uncharacterized protein LOC116289278</fullName>
    </submittedName>
</protein>
<evidence type="ECO:0000313" key="2">
    <source>
        <dbReference type="Proteomes" id="UP000515163"/>
    </source>
</evidence>
<evidence type="ECO:0000313" key="3">
    <source>
        <dbReference type="RefSeq" id="XP_031552034.1"/>
    </source>
</evidence>
<dbReference type="KEGG" id="aten:116289278"/>
<keyword evidence="1" id="KW-0175">Coiled coil</keyword>
<keyword evidence="2" id="KW-1185">Reference proteome</keyword>
<accession>A0A6P8H6K8</accession>
<proteinExistence type="predicted"/>
<evidence type="ECO:0000256" key="1">
    <source>
        <dbReference type="SAM" id="Coils"/>
    </source>
</evidence>
<feature type="coiled-coil region" evidence="1">
    <location>
        <begin position="16"/>
        <end position="50"/>
    </location>
</feature>
<organism evidence="2 3">
    <name type="scientific">Actinia tenebrosa</name>
    <name type="common">Australian red waratah sea anemone</name>
    <dbReference type="NCBI Taxonomy" id="6105"/>
    <lineage>
        <taxon>Eukaryota</taxon>
        <taxon>Metazoa</taxon>
        <taxon>Cnidaria</taxon>
        <taxon>Anthozoa</taxon>
        <taxon>Hexacorallia</taxon>
        <taxon>Actiniaria</taxon>
        <taxon>Actiniidae</taxon>
        <taxon>Actinia</taxon>
    </lineage>
</organism>